<proteinExistence type="predicted"/>
<evidence type="ECO:0000256" key="1">
    <source>
        <dbReference type="SAM" id="Phobius"/>
    </source>
</evidence>
<keyword evidence="1" id="KW-0812">Transmembrane</keyword>
<organism evidence="2">
    <name type="scientific">Octopus bimaculoides</name>
    <name type="common">California two-spotted octopus</name>
    <dbReference type="NCBI Taxonomy" id="37653"/>
    <lineage>
        <taxon>Eukaryota</taxon>
        <taxon>Metazoa</taxon>
        <taxon>Spiralia</taxon>
        <taxon>Lophotrochozoa</taxon>
        <taxon>Mollusca</taxon>
        <taxon>Cephalopoda</taxon>
        <taxon>Coleoidea</taxon>
        <taxon>Octopodiformes</taxon>
        <taxon>Octopoda</taxon>
        <taxon>Incirrata</taxon>
        <taxon>Octopodidae</taxon>
        <taxon>Octopus</taxon>
    </lineage>
</organism>
<protein>
    <submittedName>
        <fullName evidence="2">Uncharacterized protein</fullName>
    </submittedName>
</protein>
<reference evidence="2" key="1">
    <citation type="submission" date="2015-07" db="EMBL/GenBank/DDBJ databases">
        <title>MeaNS - Measles Nucleotide Surveillance Program.</title>
        <authorList>
            <person name="Tran T."/>
            <person name="Druce J."/>
        </authorList>
    </citation>
    <scope>NUCLEOTIDE SEQUENCE</scope>
    <source>
        <strain evidence="2">UCB-OBI-ISO-001</strain>
        <tissue evidence="2">Gonad</tissue>
    </source>
</reference>
<dbReference type="EMBL" id="KQ416508">
    <property type="protein sequence ID" value="KOF96667.1"/>
    <property type="molecule type" value="Genomic_DNA"/>
</dbReference>
<accession>A0A0L8I5C8</accession>
<sequence length="54" mass="6388">MNIIFCKRSSVVNKGWSSYRSASCYFVIYWVFIVVVTKRVIFEELISNLIHILN</sequence>
<gene>
    <name evidence="2" type="ORF">OCBIM_22034041mg</name>
</gene>
<dbReference type="AlphaFoldDB" id="A0A0L8I5C8"/>
<evidence type="ECO:0000313" key="2">
    <source>
        <dbReference type="EMBL" id="KOF96667.1"/>
    </source>
</evidence>
<name>A0A0L8I5C8_OCTBM</name>
<feature type="transmembrane region" description="Helical" evidence="1">
    <location>
        <begin position="19"/>
        <end position="37"/>
    </location>
</feature>
<keyword evidence="1" id="KW-0472">Membrane</keyword>
<keyword evidence="1" id="KW-1133">Transmembrane helix</keyword>